<gene>
    <name evidence="2" type="ORF">HMPREF9088_0372</name>
</gene>
<keyword evidence="1" id="KW-1133">Transmembrane helix</keyword>
<comment type="caution">
    <text evidence="2">The sequence shown here is derived from an EMBL/GenBank/DDBJ whole genome shotgun (WGS) entry which is preliminary data.</text>
</comment>
<evidence type="ECO:0000256" key="1">
    <source>
        <dbReference type="SAM" id="Phobius"/>
    </source>
</evidence>
<evidence type="ECO:0000313" key="3">
    <source>
        <dbReference type="Proteomes" id="UP000010296"/>
    </source>
</evidence>
<protein>
    <submittedName>
        <fullName evidence="2">Uncharacterized protein</fullName>
    </submittedName>
</protein>
<name>E6LDD2_ENTI1</name>
<proteinExistence type="predicted"/>
<feature type="transmembrane region" description="Helical" evidence="1">
    <location>
        <begin position="31"/>
        <end position="51"/>
    </location>
</feature>
<dbReference type="AlphaFoldDB" id="E6LDD2"/>
<keyword evidence="3" id="KW-1185">Reference proteome</keyword>
<keyword evidence="1" id="KW-0812">Transmembrane</keyword>
<evidence type="ECO:0000313" key="2">
    <source>
        <dbReference type="EMBL" id="EFU74806.1"/>
    </source>
</evidence>
<accession>E6LDD2</accession>
<organism evidence="2 3">
    <name type="scientific">Enterococcus italicus (strain DSM 15952 / CCUG 50447 / LMG 22039 / TP 1.5)</name>
    <dbReference type="NCBI Taxonomy" id="888064"/>
    <lineage>
        <taxon>Bacteria</taxon>
        <taxon>Bacillati</taxon>
        <taxon>Bacillota</taxon>
        <taxon>Bacilli</taxon>
        <taxon>Lactobacillales</taxon>
        <taxon>Enterococcaceae</taxon>
        <taxon>Enterococcus</taxon>
    </lineage>
</organism>
<dbReference type="EMBL" id="AEPV01000012">
    <property type="protein sequence ID" value="EFU74806.1"/>
    <property type="molecule type" value="Genomic_DNA"/>
</dbReference>
<dbReference type="STRING" id="888064.HMPREF9088_0372"/>
<sequence length="90" mass="10221">MFLMSDGNDNNNEIETELFRHKQKDQTVQKLFFNLLDCLVFFIVTYFVLLLEFSSKAVLSLLLLNAIVATLVISVQKAALSAISRKVPKI</sequence>
<keyword evidence="1" id="KW-0472">Membrane</keyword>
<reference evidence="2 3" key="1">
    <citation type="submission" date="2010-12" db="EMBL/GenBank/DDBJ databases">
        <authorList>
            <person name="Muzny D."/>
            <person name="Qin X."/>
            <person name="Deng J."/>
            <person name="Jiang H."/>
            <person name="Liu Y."/>
            <person name="Qu J."/>
            <person name="Song X.-Z."/>
            <person name="Zhang L."/>
            <person name="Thornton R."/>
            <person name="Coyle M."/>
            <person name="Francisco L."/>
            <person name="Jackson L."/>
            <person name="Javaid M."/>
            <person name="Korchina V."/>
            <person name="Kovar C."/>
            <person name="Mata R."/>
            <person name="Mathew T."/>
            <person name="Ngo R."/>
            <person name="Nguyen L."/>
            <person name="Nguyen N."/>
            <person name="Okwuonu G."/>
            <person name="Ongeri F."/>
            <person name="Pham C."/>
            <person name="Simmons D."/>
            <person name="Wilczek-Boney K."/>
            <person name="Hale W."/>
            <person name="Jakkamsetti A."/>
            <person name="Pham P."/>
            <person name="Ruth R."/>
            <person name="San Lucas F."/>
            <person name="Warren J."/>
            <person name="Zhang J."/>
            <person name="Zhao Z."/>
            <person name="Zhou C."/>
            <person name="Zhu D."/>
            <person name="Lee S."/>
            <person name="Bess C."/>
            <person name="Blankenburg K."/>
            <person name="Forbes L."/>
            <person name="Fu Q."/>
            <person name="Gubbala S."/>
            <person name="Hirani K."/>
            <person name="Jayaseelan J.C."/>
            <person name="Lara F."/>
            <person name="Munidasa M."/>
            <person name="Palculict T."/>
            <person name="Patil S."/>
            <person name="Pu L.-L."/>
            <person name="Saada N."/>
            <person name="Tang L."/>
            <person name="Weissenberger G."/>
            <person name="Zhu Y."/>
            <person name="Hemphill L."/>
            <person name="Shang Y."/>
            <person name="Youmans B."/>
            <person name="Ayvaz T."/>
            <person name="Ross M."/>
            <person name="Santibanez J."/>
            <person name="Aqrawi P."/>
            <person name="Gross S."/>
            <person name="Joshi V."/>
            <person name="Fowler G."/>
            <person name="Nazareth L."/>
            <person name="Reid J."/>
            <person name="Worley K."/>
            <person name="Petrosino J."/>
            <person name="Highlander S."/>
            <person name="Gibbs R."/>
        </authorList>
    </citation>
    <scope>NUCLEOTIDE SEQUENCE [LARGE SCALE GENOMIC DNA]</scope>
    <source>
        <strain evidence="3">DSM 15952 / CCUG 50447 / LMG 22039 / TP 1.5</strain>
    </source>
</reference>
<feature type="transmembrane region" description="Helical" evidence="1">
    <location>
        <begin position="57"/>
        <end position="80"/>
    </location>
</feature>
<dbReference type="Proteomes" id="UP000010296">
    <property type="component" value="Unassembled WGS sequence"/>
</dbReference>
<dbReference type="HOGENOM" id="CLU_2436250_0_0_9"/>